<dbReference type="KEGG" id="gyu:FE374_10455"/>
<accession>A0A5B8C324</accession>
<evidence type="ECO:0000313" key="2">
    <source>
        <dbReference type="Proteomes" id="UP000314616"/>
    </source>
</evidence>
<dbReference type="GO" id="GO:0016787">
    <property type="term" value="F:hydrolase activity"/>
    <property type="evidence" value="ECO:0007669"/>
    <property type="project" value="UniProtKB-KW"/>
</dbReference>
<organism evidence="1 2">
    <name type="scientific">Georgenia yuyongxinii</name>
    <dbReference type="NCBI Taxonomy" id="2589797"/>
    <lineage>
        <taxon>Bacteria</taxon>
        <taxon>Bacillati</taxon>
        <taxon>Actinomycetota</taxon>
        <taxon>Actinomycetes</taxon>
        <taxon>Micrococcales</taxon>
        <taxon>Bogoriellaceae</taxon>
        <taxon>Georgenia</taxon>
    </lineage>
</organism>
<sequence>MSTDSVTWHGASGVEIDVNGKRVMVDPYMLPANVRAPHYICVTHNDHDHFDEPTIMGLTEQPGFERLILTRSCVEIDRLDSPAPGLSRNLSFVRDDQVTVMYPKYVRTPGDRHTGPTELELDEFRIEGIDSSERPEHYRLDPLSPPRWPEIAGPYVGHAEFPNLGYLITARSVGLTFYHPGDLHELFNAHRDLRGTVDVLFFPVPKFTGMEIAVVDMLRPRVVIPIHHRPDEPDFPIPLEVPEGFDPFPSDFEEFRDAKQVIMHGHWYGGDDRPLERMEELRPRFEALGASIEILRAGKPRPIASIGALHAS</sequence>
<dbReference type="Proteomes" id="UP000314616">
    <property type="component" value="Chromosome"/>
</dbReference>
<reference evidence="1 2" key="1">
    <citation type="submission" date="2019-05" db="EMBL/GenBank/DDBJ databases">
        <title>Georgenia *** sp. nov., and Georgenia *** sp. nov., isolated from the intestinal contents of plateau pika (Ochotona curzoniae) in the Qinghai-Tibet plateau of China.</title>
        <authorList>
            <person name="Tian Z."/>
        </authorList>
    </citation>
    <scope>NUCLEOTIDE SEQUENCE [LARGE SCALE GENOMIC DNA]</scope>
    <source>
        <strain evidence="1 2">Z443</strain>
    </source>
</reference>
<dbReference type="SUPFAM" id="SSF56281">
    <property type="entry name" value="Metallo-hydrolase/oxidoreductase"/>
    <property type="match status" value="1"/>
</dbReference>
<dbReference type="InterPro" id="IPR050114">
    <property type="entry name" value="UPF0173_UPF0282_UlaG_hydrolase"/>
</dbReference>
<gene>
    <name evidence="1" type="ORF">FE374_10455</name>
</gene>
<dbReference type="OrthoDB" id="9789133at2"/>
<name>A0A5B8C324_9MICO</name>
<dbReference type="Gene3D" id="3.60.15.10">
    <property type="entry name" value="Ribonuclease Z/Hydroxyacylglutathione hydrolase-like"/>
    <property type="match status" value="1"/>
</dbReference>
<keyword evidence="1" id="KW-0378">Hydrolase</keyword>
<dbReference type="PANTHER" id="PTHR43546:SF8">
    <property type="entry name" value="METALLO-BETA-LACTAMASE DOMAIN-CONTAINING PROTEIN"/>
    <property type="match status" value="1"/>
</dbReference>
<dbReference type="AlphaFoldDB" id="A0A5B8C324"/>
<dbReference type="RefSeq" id="WP_139928858.1">
    <property type="nucleotide sequence ID" value="NZ_CP040915.1"/>
</dbReference>
<dbReference type="InterPro" id="IPR036866">
    <property type="entry name" value="RibonucZ/Hydroxyglut_hydro"/>
</dbReference>
<dbReference type="Pfam" id="PF13483">
    <property type="entry name" value="Lactamase_B_3"/>
    <property type="match status" value="1"/>
</dbReference>
<dbReference type="PANTHER" id="PTHR43546">
    <property type="entry name" value="UPF0173 METAL-DEPENDENT HYDROLASE MJ1163-RELATED"/>
    <property type="match status" value="1"/>
</dbReference>
<protein>
    <submittedName>
        <fullName evidence="1">MBL fold metallo-hydrolase</fullName>
    </submittedName>
</protein>
<proteinExistence type="predicted"/>
<dbReference type="EMBL" id="CP040915">
    <property type="protein sequence ID" value="QDC24973.1"/>
    <property type="molecule type" value="Genomic_DNA"/>
</dbReference>
<evidence type="ECO:0000313" key="1">
    <source>
        <dbReference type="EMBL" id="QDC24973.1"/>
    </source>
</evidence>